<keyword evidence="4" id="KW-0012">Acyltransferase</keyword>
<feature type="transmembrane region" description="Helical" evidence="2">
    <location>
        <begin position="148"/>
        <end position="166"/>
    </location>
</feature>
<gene>
    <name evidence="4" type="ORF">G7067_04595</name>
</gene>
<dbReference type="InterPro" id="IPR050879">
    <property type="entry name" value="Acyltransferase_3"/>
</dbReference>
<evidence type="ECO:0000256" key="1">
    <source>
        <dbReference type="SAM" id="MobiDB-lite"/>
    </source>
</evidence>
<name>A0A6G8FH81_9MICO</name>
<evidence type="ECO:0000313" key="5">
    <source>
        <dbReference type="Proteomes" id="UP000501387"/>
    </source>
</evidence>
<dbReference type="PANTHER" id="PTHR23028">
    <property type="entry name" value="ACETYLTRANSFERASE"/>
    <property type="match status" value="1"/>
</dbReference>
<dbReference type="RefSeq" id="WP_166322321.1">
    <property type="nucleotide sequence ID" value="NZ_CP049934.1"/>
</dbReference>
<feature type="compositionally biased region" description="Low complexity" evidence="1">
    <location>
        <begin position="411"/>
        <end position="435"/>
    </location>
</feature>
<protein>
    <submittedName>
        <fullName evidence="4">Acyltransferase</fullName>
    </submittedName>
</protein>
<feature type="transmembrane region" description="Helical" evidence="2">
    <location>
        <begin position="325"/>
        <end position="344"/>
    </location>
</feature>
<dbReference type="KEGG" id="lins:G7067_04595"/>
<keyword evidence="5" id="KW-1185">Reference proteome</keyword>
<feature type="transmembrane region" description="Helical" evidence="2">
    <location>
        <begin position="34"/>
        <end position="54"/>
    </location>
</feature>
<keyword evidence="4" id="KW-0808">Transferase</keyword>
<dbReference type="InterPro" id="IPR002656">
    <property type="entry name" value="Acyl_transf_3_dom"/>
</dbReference>
<dbReference type="GO" id="GO:0016020">
    <property type="term" value="C:membrane"/>
    <property type="evidence" value="ECO:0007669"/>
    <property type="project" value="TreeGrafter"/>
</dbReference>
<feature type="domain" description="Acyltransferase 3" evidence="3">
    <location>
        <begin position="9"/>
        <end position="343"/>
    </location>
</feature>
<accession>A0A6G8FH81</accession>
<feature type="transmembrane region" description="Helical" evidence="2">
    <location>
        <begin position="293"/>
        <end position="319"/>
    </location>
</feature>
<dbReference type="PANTHER" id="PTHR23028:SF53">
    <property type="entry name" value="ACYL_TRANSF_3 DOMAIN-CONTAINING PROTEIN"/>
    <property type="match status" value="1"/>
</dbReference>
<dbReference type="GO" id="GO:0016747">
    <property type="term" value="F:acyltransferase activity, transferring groups other than amino-acyl groups"/>
    <property type="evidence" value="ECO:0007669"/>
    <property type="project" value="InterPro"/>
</dbReference>
<evidence type="ECO:0000256" key="2">
    <source>
        <dbReference type="SAM" id="Phobius"/>
    </source>
</evidence>
<evidence type="ECO:0000259" key="3">
    <source>
        <dbReference type="Pfam" id="PF01757"/>
    </source>
</evidence>
<keyword evidence="2" id="KW-1133">Transmembrane helix</keyword>
<dbReference type="AlphaFoldDB" id="A0A6G8FH81"/>
<feature type="transmembrane region" description="Helical" evidence="2">
    <location>
        <begin position="254"/>
        <end position="272"/>
    </location>
</feature>
<sequence length="499" mass="54682">MSRSTKRLDIQGLRALAVTLVVVFHLFPNRLPGGYIGVDIFFAISGFLITAHLLREVETTGRIHITEFWAKRVRRLLPASLLVLLVTAILTMTVMPGNTRTQNYGDIGYAAGYILNWRLAANSVDYLNADAAPSMVQHYWSLSIEEQFYLVWPVLIALTILIAALAKRPPRRFILTALIIVLAASLAFSIFETARSQPSAYFITTTRAWEFAFGGLVAMLPAARFSAALRGIFSYMSLAAIAATAFLFNASTAFPGALAVIPIAATAILLWCGDTSRPQPWKFAPQRLTHNRVVQFLGDTSYSVYLWHWPLIIAVTATLPQLNWGIRRALVVVPTTIVLAWITLKLVEDPIRRAPGPLKRQSVTFGLMGFAVAGIIALVSINTISIQQDVEQRQTELDALLNGNGNADPGTSASALTRSSTTAKTRTSRSRNSSTPLLPKRTFHGTGSARSSRRRTAQRPRWEPLTSNPAASKQIKVAMIRPPARAATLCCSATRTPNS</sequence>
<dbReference type="Pfam" id="PF01757">
    <property type="entry name" value="Acyl_transf_3"/>
    <property type="match status" value="1"/>
</dbReference>
<dbReference type="GO" id="GO:0009103">
    <property type="term" value="P:lipopolysaccharide biosynthetic process"/>
    <property type="evidence" value="ECO:0007669"/>
    <property type="project" value="TreeGrafter"/>
</dbReference>
<organism evidence="4 5">
    <name type="scientific">Leucobacter insecticola</name>
    <dbReference type="NCBI Taxonomy" id="2714934"/>
    <lineage>
        <taxon>Bacteria</taxon>
        <taxon>Bacillati</taxon>
        <taxon>Actinomycetota</taxon>
        <taxon>Actinomycetes</taxon>
        <taxon>Micrococcales</taxon>
        <taxon>Microbacteriaceae</taxon>
        <taxon>Leucobacter</taxon>
    </lineage>
</organism>
<feature type="transmembrane region" description="Helical" evidence="2">
    <location>
        <begin position="12"/>
        <end position="28"/>
    </location>
</feature>
<feature type="transmembrane region" description="Helical" evidence="2">
    <location>
        <begin position="365"/>
        <end position="384"/>
    </location>
</feature>
<reference evidence="4 5" key="1">
    <citation type="submission" date="2020-03" db="EMBL/GenBank/DDBJ databases">
        <title>Leucobacter sp. nov., isolated from beetles.</title>
        <authorList>
            <person name="Hyun D.-W."/>
            <person name="Bae J.-W."/>
        </authorList>
    </citation>
    <scope>NUCLEOTIDE SEQUENCE [LARGE SCALE GENOMIC DNA]</scope>
    <source>
        <strain evidence="4 5">HDW9B</strain>
    </source>
</reference>
<dbReference type="EMBL" id="CP049934">
    <property type="protein sequence ID" value="QIM15856.1"/>
    <property type="molecule type" value="Genomic_DNA"/>
</dbReference>
<feature type="transmembrane region" description="Helical" evidence="2">
    <location>
        <begin position="75"/>
        <end position="95"/>
    </location>
</feature>
<dbReference type="Proteomes" id="UP000501387">
    <property type="component" value="Chromosome"/>
</dbReference>
<keyword evidence="2" id="KW-0812">Transmembrane</keyword>
<proteinExistence type="predicted"/>
<feature type="transmembrane region" description="Helical" evidence="2">
    <location>
        <begin position="173"/>
        <end position="194"/>
    </location>
</feature>
<feature type="region of interest" description="Disordered" evidence="1">
    <location>
        <begin position="400"/>
        <end position="470"/>
    </location>
</feature>
<evidence type="ECO:0000313" key="4">
    <source>
        <dbReference type="EMBL" id="QIM15856.1"/>
    </source>
</evidence>
<keyword evidence="2" id="KW-0472">Membrane</keyword>